<dbReference type="InParanoid" id="K1X8L6"/>
<reference evidence="1 2" key="1">
    <citation type="journal article" date="2012" name="BMC Genomics">
        <title>Sequencing the genome of Marssonina brunnea reveals fungus-poplar co-evolution.</title>
        <authorList>
            <person name="Zhu S."/>
            <person name="Cao Y.-Z."/>
            <person name="Jiang C."/>
            <person name="Tan B.-Y."/>
            <person name="Wang Z."/>
            <person name="Feng S."/>
            <person name="Zhang L."/>
            <person name="Su X.-H."/>
            <person name="Brejova B."/>
            <person name="Vinar T."/>
            <person name="Xu M."/>
            <person name="Wang M.-X."/>
            <person name="Zhang S.-G."/>
            <person name="Huang M.-R."/>
            <person name="Wu R."/>
            <person name="Zhou Y."/>
        </authorList>
    </citation>
    <scope>NUCLEOTIDE SEQUENCE [LARGE SCALE GENOMIC DNA]</scope>
    <source>
        <strain evidence="1 2">MB_m1</strain>
    </source>
</reference>
<evidence type="ECO:0000313" key="1">
    <source>
        <dbReference type="EMBL" id="EKD17038.1"/>
    </source>
</evidence>
<dbReference type="EMBL" id="JH921437">
    <property type="protein sequence ID" value="EKD17038.1"/>
    <property type="molecule type" value="Genomic_DNA"/>
</dbReference>
<name>K1X8L6_MARBU</name>
<evidence type="ECO:0000313" key="2">
    <source>
        <dbReference type="Proteomes" id="UP000006753"/>
    </source>
</evidence>
<dbReference type="AlphaFoldDB" id="K1X8L6"/>
<dbReference type="HOGENOM" id="CLU_1503741_0_0_1"/>
<sequence length="179" mass="20003">MMQQILASSIKVTGLLFGDSRTRQRSFEVKDFKVLVEGMGSSIFGIQKSSPIDLATYEVAQSSDSKEFHPCHTDPEVTLLTNLSDPISVEAIDDEGREHSGPTYMDLTPRRHVLALLQVSDLLYWKEWSMKRSNEVTGIDHKGNRQQANKDLPGLVSHSARYLWKEIGTSGPIMLLAAQ</sequence>
<gene>
    <name evidence="1" type="ORF">MBM_04615</name>
</gene>
<dbReference type="Proteomes" id="UP000006753">
    <property type="component" value="Unassembled WGS sequence"/>
</dbReference>
<keyword evidence="2" id="KW-1185">Reference proteome</keyword>
<accession>K1X8L6</accession>
<proteinExistence type="predicted"/>
<protein>
    <submittedName>
        <fullName evidence="1">Uncharacterized protein</fullName>
    </submittedName>
</protein>
<dbReference type="KEGG" id="mbe:MBM_04615"/>
<organism evidence="1 2">
    <name type="scientific">Marssonina brunnea f. sp. multigermtubi (strain MB_m1)</name>
    <name type="common">Marssonina leaf spot fungus</name>
    <dbReference type="NCBI Taxonomy" id="1072389"/>
    <lineage>
        <taxon>Eukaryota</taxon>
        <taxon>Fungi</taxon>
        <taxon>Dikarya</taxon>
        <taxon>Ascomycota</taxon>
        <taxon>Pezizomycotina</taxon>
        <taxon>Leotiomycetes</taxon>
        <taxon>Helotiales</taxon>
        <taxon>Drepanopezizaceae</taxon>
        <taxon>Drepanopeziza</taxon>
    </lineage>
</organism>